<gene>
    <name evidence="1" type="ORF">NDU88_009568</name>
</gene>
<comment type="caution">
    <text evidence="1">The sequence shown here is derived from an EMBL/GenBank/DDBJ whole genome shotgun (WGS) entry which is preliminary data.</text>
</comment>
<dbReference type="Proteomes" id="UP001066276">
    <property type="component" value="Chromosome 6"/>
</dbReference>
<sequence length="55" mass="6526">GRDRLLIVREDDADNYQILKNALLDGLGLPTEHYRLKFRETRKESSQDWTDFVDC</sequence>
<proteinExistence type="predicted"/>
<name>A0AAV7QUX9_PLEWA</name>
<protein>
    <submittedName>
        <fullName evidence="1">Uncharacterized protein</fullName>
    </submittedName>
</protein>
<reference evidence="1" key="1">
    <citation type="journal article" date="2022" name="bioRxiv">
        <title>Sequencing and chromosome-scale assembly of the giantPleurodeles waltlgenome.</title>
        <authorList>
            <person name="Brown T."/>
            <person name="Elewa A."/>
            <person name="Iarovenko S."/>
            <person name="Subramanian E."/>
            <person name="Araus A.J."/>
            <person name="Petzold A."/>
            <person name="Susuki M."/>
            <person name="Suzuki K.-i.T."/>
            <person name="Hayashi T."/>
            <person name="Toyoda A."/>
            <person name="Oliveira C."/>
            <person name="Osipova E."/>
            <person name="Leigh N.D."/>
            <person name="Simon A."/>
            <person name="Yun M.H."/>
        </authorList>
    </citation>
    <scope>NUCLEOTIDE SEQUENCE</scope>
    <source>
        <strain evidence="1">20211129_DDA</strain>
        <tissue evidence="1">Liver</tissue>
    </source>
</reference>
<organism evidence="1 2">
    <name type="scientific">Pleurodeles waltl</name>
    <name type="common">Iberian ribbed newt</name>
    <dbReference type="NCBI Taxonomy" id="8319"/>
    <lineage>
        <taxon>Eukaryota</taxon>
        <taxon>Metazoa</taxon>
        <taxon>Chordata</taxon>
        <taxon>Craniata</taxon>
        <taxon>Vertebrata</taxon>
        <taxon>Euteleostomi</taxon>
        <taxon>Amphibia</taxon>
        <taxon>Batrachia</taxon>
        <taxon>Caudata</taxon>
        <taxon>Salamandroidea</taxon>
        <taxon>Salamandridae</taxon>
        <taxon>Pleurodelinae</taxon>
        <taxon>Pleurodeles</taxon>
    </lineage>
</organism>
<accession>A0AAV7QUX9</accession>
<feature type="non-terminal residue" evidence="1">
    <location>
        <position position="55"/>
    </location>
</feature>
<dbReference type="EMBL" id="JANPWB010000010">
    <property type="protein sequence ID" value="KAJ1143257.1"/>
    <property type="molecule type" value="Genomic_DNA"/>
</dbReference>
<evidence type="ECO:0000313" key="2">
    <source>
        <dbReference type="Proteomes" id="UP001066276"/>
    </source>
</evidence>
<dbReference type="AlphaFoldDB" id="A0AAV7QUX9"/>
<keyword evidence="2" id="KW-1185">Reference proteome</keyword>
<evidence type="ECO:0000313" key="1">
    <source>
        <dbReference type="EMBL" id="KAJ1143257.1"/>
    </source>
</evidence>
<feature type="non-terminal residue" evidence="1">
    <location>
        <position position="1"/>
    </location>
</feature>